<name>A0A7W0BYE2_9BACL</name>
<dbReference type="RefSeq" id="WP_233414607.1">
    <property type="nucleotide sequence ID" value="NZ_JAEILW010000014.1"/>
</dbReference>
<organism evidence="1 2">
    <name type="scientific">Thermaerobacillus caldiproteolyticus</name>
    <dbReference type="NCBI Taxonomy" id="247480"/>
    <lineage>
        <taxon>Bacteria</taxon>
        <taxon>Bacillati</taxon>
        <taxon>Bacillota</taxon>
        <taxon>Bacilli</taxon>
        <taxon>Bacillales</taxon>
        <taxon>Anoxybacillaceae</taxon>
        <taxon>Thermaerobacillus</taxon>
    </lineage>
</organism>
<protein>
    <submittedName>
        <fullName evidence="1">Uncharacterized protein</fullName>
    </submittedName>
</protein>
<evidence type="ECO:0000313" key="2">
    <source>
        <dbReference type="Proteomes" id="UP000523087"/>
    </source>
</evidence>
<comment type="caution">
    <text evidence="1">The sequence shown here is derived from an EMBL/GenBank/DDBJ whole genome shotgun (WGS) entry which is preliminary data.</text>
</comment>
<dbReference type="Proteomes" id="UP000523087">
    <property type="component" value="Unassembled WGS sequence"/>
</dbReference>
<reference evidence="1 2" key="1">
    <citation type="submission" date="2020-07" db="EMBL/GenBank/DDBJ databases">
        <title>Genomic Encyclopedia of Type Strains, Phase IV (KMG-IV): sequencing the most valuable type-strain genomes for metagenomic binning, comparative biology and taxonomic classification.</title>
        <authorList>
            <person name="Goeker M."/>
        </authorList>
    </citation>
    <scope>NUCLEOTIDE SEQUENCE [LARGE SCALE GENOMIC DNA]</scope>
    <source>
        <strain evidence="1 2">DSM 15730</strain>
    </source>
</reference>
<sequence>MEKELPVAIQPDPRRVNQKAKTKRSSACRVRCTRFSHSDRDDPANLVNFLWEITQESSILKETK</sequence>
<keyword evidence="2" id="KW-1185">Reference proteome</keyword>
<dbReference type="AlphaFoldDB" id="A0A7W0BYE2"/>
<accession>A0A7W0BYE2</accession>
<gene>
    <name evidence="1" type="ORF">HNR31_002391</name>
</gene>
<evidence type="ECO:0000313" key="1">
    <source>
        <dbReference type="EMBL" id="MBA2875601.1"/>
    </source>
</evidence>
<dbReference type="EMBL" id="JACDUT010000007">
    <property type="protein sequence ID" value="MBA2875601.1"/>
    <property type="molecule type" value="Genomic_DNA"/>
</dbReference>
<proteinExistence type="predicted"/>